<dbReference type="InterPro" id="IPR045518">
    <property type="entry name" value="2EXR"/>
</dbReference>
<evidence type="ECO:0000259" key="1">
    <source>
        <dbReference type="Pfam" id="PF20150"/>
    </source>
</evidence>
<organism evidence="2 3">
    <name type="scientific">Hyaloscypha variabilis (strain UAMH 11265 / GT02V1 / F)</name>
    <name type="common">Meliniomyces variabilis</name>
    <dbReference type="NCBI Taxonomy" id="1149755"/>
    <lineage>
        <taxon>Eukaryota</taxon>
        <taxon>Fungi</taxon>
        <taxon>Dikarya</taxon>
        <taxon>Ascomycota</taxon>
        <taxon>Pezizomycotina</taxon>
        <taxon>Leotiomycetes</taxon>
        <taxon>Helotiales</taxon>
        <taxon>Hyaloscyphaceae</taxon>
        <taxon>Hyaloscypha</taxon>
        <taxon>Hyaloscypha variabilis</taxon>
    </lineage>
</organism>
<dbReference type="Proteomes" id="UP000235786">
    <property type="component" value="Unassembled WGS sequence"/>
</dbReference>
<gene>
    <name evidence="2" type="ORF">L207DRAFT_517309</name>
</gene>
<dbReference type="PANTHER" id="PTHR35910:SF6">
    <property type="entry name" value="2EXR DOMAIN-CONTAINING PROTEIN"/>
    <property type="match status" value="1"/>
</dbReference>
<protein>
    <recommendedName>
        <fullName evidence="1">2EXR domain-containing protein</fullName>
    </recommendedName>
</protein>
<dbReference type="AlphaFoldDB" id="A0A2J6R6C9"/>
<evidence type="ECO:0000313" key="2">
    <source>
        <dbReference type="EMBL" id="PMD34082.1"/>
    </source>
</evidence>
<dbReference type="OrthoDB" id="3513892at2759"/>
<dbReference type="Pfam" id="PF20150">
    <property type="entry name" value="2EXR"/>
    <property type="match status" value="1"/>
</dbReference>
<dbReference type="PANTHER" id="PTHR35910">
    <property type="entry name" value="2EXR DOMAIN-CONTAINING PROTEIN"/>
    <property type="match status" value="1"/>
</dbReference>
<proteinExistence type="predicted"/>
<dbReference type="EMBL" id="KZ613954">
    <property type="protein sequence ID" value="PMD34082.1"/>
    <property type="molecule type" value="Genomic_DNA"/>
</dbReference>
<accession>A0A2J6R6C9</accession>
<sequence length="179" mass="20314">MATFPPLTSPPLELATDFEQWFAKKVKAVVSSPSATYCNVTNLSQSIQANVAILLSPEWKAVINQQFCTTLNKAIPAYEFGLFPYLPKELRVKIWKFGAFVPRVIHLHPDSNAKPLSICRQRAPTILHACHESRTVALPQFKVLFDPNLDLPRTHSQTIYVQPEIDTYYVRDFIGQPFV</sequence>
<keyword evidence="3" id="KW-1185">Reference proteome</keyword>
<feature type="domain" description="2EXR" evidence="1">
    <location>
        <begin position="80"/>
        <end position="167"/>
    </location>
</feature>
<name>A0A2J6R6C9_HYAVF</name>
<evidence type="ECO:0000313" key="3">
    <source>
        <dbReference type="Proteomes" id="UP000235786"/>
    </source>
</evidence>
<reference evidence="2 3" key="1">
    <citation type="submission" date="2016-04" db="EMBL/GenBank/DDBJ databases">
        <title>A degradative enzymes factory behind the ericoid mycorrhizal symbiosis.</title>
        <authorList>
            <consortium name="DOE Joint Genome Institute"/>
            <person name="Martino E."/>
            <person name="Morin E."/>
            <person name="Grelet G."/>
            <person name="Kuo A."/>
            <person name="Kohler A."/>
            <person name="Daghino S."/>
            <person name="Barry K."/>
            <person name="Choi C."/>
            <person name="Cichocki N."/>
            <person name="Clum A."/>
            <person name="Copeland A."/>
            <person name="Hainaut M."/>
            <person name="Haridas S."/>
            <person name="Labutti K."/>
            <person name="Lindquist E."/>
            <person name="Lipzen A."/>
            <person name="Khouja H.-R."/>
            <person name="Murat C."/>
            <person name="Ohm R."/>
            <person name="Olson A."/>
            <person name="Spatafora J."/>
            <person name="Veneault-Fourrey C."/>
            <person name="Henrissat B."/>
            <person name="Grigoriev I."/>
            <person name="Martin F."/>
            <person name="Perotto S."/>
        </authorList>
    </citation>
    <scope>NUCLEOTIDE SEQUENCE [LARGE SCALE GENOMIC DNA]</scope>
    <source>
        <strain evidence="2 3">F</strain>
    </source>
</reference>